<sequence length="124" mass="13372">MATHLFTPRQGLVTNRPPLDRSPLATGAPTAPMRPGGLKAVEHVVVLMQENRSFDHYFGTMRGVRGYGDRTPLVLPSGRPVSHQPRPGGGEVLPFSVREGAERAHRDPSDIQYLDPSAAGAGPR</sequence>
<accession>A0A852ZHU8</accession>
<feature type="region of interest" description="Disordered" evidence="3">
    <location>
        <begin position="71"/>
        <end position="124"/>
    </location>
</feature>
<evidence type="ECO:0000313" key="5">
    <source>
        <dbReference type="Proteomes" id="UP000579605"/>
    </source>
</evidence>
<name>A0A852ZHU8_9ACTN</name>
<evidence type="ECO:0000256" key="3">
    <source>
        <dbReference type="SAM" id="MobiDB-lite"/>
    </source>
</evidence>
<keyword evidence="5" id="KW-1185">Reference proteome</keyword>
<feature type="compositionally biased region" description="Basic and acidic residues" evidence="3">
    <location>
        <begin position="99"/>
        <end position="109"/>
    </location>
</feature>
<dbReference type="Gene3D" id="3.40.720.10">
    <property type="entry name" value="Alkaline Phosphatase, subunit A"/>
    <property type="match status" value="1"/>
</dbReference>
<proteinExistence type="predicted"/>
<reference evidence="4 5" key="1">
    <citation type="submission" date="2020-07" db="EMBL/GenBank/DDBJ databases">
        <title>Sequencing the genomes of 1000 actinobacteria strains.</title>
        <authorList>
            <person name="Klenk H.-P."/>
        </authorList>
    </citation>
    <scope>NUCLEOTIDE SEQUENCE [LARGE SCALE GENOMIC DNA]</scope>
    <source>
        <strain evidence="4 5">DSM 18448</strain>
    </source>
</reference>
<dbReference type="InterPro" id="IPR017850">
    <property type="entry name" value="Alkaline_phosphatase_core_sf"/>
</dbReference>
<protein>
    <submittedName>
        <fullName evidence="4">Phospholipase C</fullName>
    </submittedName>
</protein>
<dbReference type="GO" id="GO:0016788">
    <property type="term" value="F:hydrolase activity, acting on ester bonds"/>
    <property type="evidence" value="ECO:0007669"/>
    <property type="project" value="InterPro"/>
</dbReference>
<dbReference type="RefSeq" id="WP_202889106.1">
    <property type="nucleotide sequence ID" value="NZ_BAAARR010000015.1"/>
</dbReference>
<dbReference type="Pfam" id="PF04185">
    <property type="entry name" value="Phosphoesterase"/>
    <property type="match status" value="1"/>
</dbReference>
<evidence type="ECO:0000256" key="2">
    <source>
        <dbReference type="ARBA" id="ARBA00023026"/>
    </source>
</evidence>
<dbReference type="AlphaFoldDB" id="A0A852ZHU8"/>
<evidence type="ECO:0000256" key="1">
    <source>
        <dbReference type="ARBA" id="ARBA00022801"/>
    </source>
</evidence>
<dbReference type="Proteomes" id="UP000579605">
    <property type="component" value="Unassembled WGS sequence"/>
</dbReference>
<keyword evidence="1" id="KW-0378">Hydrolase</keyword>
<organism evidence="4 5">
    <name type="scientific">Actinopolymorpha rutila</name>
    <dbReference type="NCBI Taxonomy" id="446787"/>
    <lineage>
        <taxon>Bacteria</taxon>
        <taxon>Bacillati</taxon>
        <taxon>Actinomycetota</taxon>
        <taxon>Actinomycetes</taxon>
        <taxon>Propionibacteriales</taxon>
        <taxon>Actinopolymorphaceae</taxon>
        <taxon>Actinopolymorpha</taxon>
    </lineage>
</organism>
<gene>
    <name evidence="4" type="ORF">F4554_000494</name>
</gene>
<evidence type="ECO:0000313" key="4">
    <source>
        <dbReference type="EMBL" id="NYH87856.1"/>
    </source>
</evidence>
<dbReference type="EMBL" id="JACBZH010000001">
    <property type="protein sequence ID" value="NYH87856.1"/>
    <property type="molecule type" value="Genomic_DNA"/>
</dbReference>
<comment type="caution">
    <text evidence="4">The sequence shown here is derived from an EMBL/GenBank/DDBJ whole genome shotgun (WGS) entry which is preliminary data.</text>
</comment>
<keyword evidence="2" id="KW-0843">Virulence</keyword>
<dbReference type="InterPro" id="IPR007312">
    <property type="entry name" value="Phosphoesterase"/>
</dbReference>
<feature type="region of interest" description="Disordered" evidence="3">
    <location>
        <begin position="1"/>
        <end position="36"/>
    </location>
</feature>